<organism evidence="2 3">
    <name type="scientific">Mycobacterium pinniadriaticum</name>
    <dbReference type="NCBI Taxonomy" id="2994102"/>
    <lineage>
        <taxon>Bacteria</taxon>
        <taxon>Bacillati</taxon>
        <taxon>Actinomycetota</taxon>
        <taxon>Actinomycetes</taxon>
        <taxon>Mycobacteriales</taxon>
        <taxon>Mycobacteriaceae</taxon>
        <taxon>Mycobacterium</taxon>
    </lineage>
</organism>
<sequence>MSLNVELPPAARYLVPGVLGGIACFAFSRVMIEPSIGAAVDYEGAREHAEAHLSGGDHGHGHGHELFSRSVQENIGAAVGVIAFAVTMGVLFAVAYTVIRTVLERRGAAFDPTGLALLLAAGMFAAITLVPSLKYPPSPPTVGLEDTIGARSSAFLTITVISVLSAGIAVAAALAWSRRWGAWRSTALAAGGYVVVVVIAFALLPGFHEVPGPLTGPDGVLVDGFPAEVLAEFRIYSLLNQALLWLTIGATWACLSAVSPSMRRGARSSELSMSNAV</sequence>
<evidence type="ECO:0000313" key="3">
    <source>
        <dbReference type="Proteomes" id="UP001300745"/>
    </source>
</evidence>
<evidence type="ECO:0000256" key="1">
    <source>
        <dbReference type="SAM" id="Phobius"/>
    </source>
</evidence>
<feature type="transmembrane region" description="Helical" evidence="1">
    <location>
        <begin position="153"/>
        <end position="176"/>
    </location>
</feature>
<evidence type="ECO:0000313" key="2">
    <source>
        <dbReference type="EMBL" id="MCX2939488.1"/>
    </source>
</evidence>
<comment type="caution">
    <text evidence="2">The sequence shown here is derived from an EMBL/GenBank/DDBJ whole genome shotgun (WGS) entry which is preliminary data.</text>
</comment>
<keyword evidence="1" id="KW-0472">Membrane</keyword>
<reference evidence="2 3" key="1">
    <citation type="submission" date="2022-11" db="EMBL/GenBank/DDBJ databases">
        <title>Mycobacterium sp. nov.</title>
        <authorList>
            <person name="Papic B."/>
            <person name="Spicic S."/>
            <person name="Duvnjak S."/>
        </authorList>
    </citation>
    <scope>NUCLEOTIDE SEQUENCE [LARGE SCALE GENOMIC DNA]</scope>
    <source>
        <strain evidence="2 3">CVI_P4</strain>
    </source>
</reference>
<keyword evidence="3" id="KW-1185">Reference proteome</keyword>
<keyword evidence="1" id="KW-0812">Transmembrane</keyword>
<keyword evidence="1" id="KW-1133">Transmembrane helix</keyword>
<dbReference type="Pfam" id="PF09490">
    <property type="entry name" value="CbtA"/>
    <property type="match status" value="1"/>
</dbReference>
<dbReference type="InterPro" id="IPR012666">
    <property type="entry name" value="CbtA_put"/>
</dbReference>
<dbReference type="EMBL" id="JAPJDO010000024">
    <property type="protein sequence ID" value="MCX2939488.1"/>
    <property type="molecule type" value="Genomic_DNA"/>
</dbReference>
<dbReference type="Proteomes" id="UP001300745">
    <property type="component" value="Unassembled WGS sequence"/>
</dbReference>
<name>A0ABT3SJ60_9MYCO</name>
<gene>
    <name evidence="2" type="ORF">ORI27_22585</name>
</gene>
<feature type="transmembrane region" description="Helical" evidence="1">
    <location>
        <begin position="115"/>
        <end position="133"/>
    </location>
</feature>
<proteinExistence type="predicted"/>
<feature type="transmembrane region" description="Helical" evidence="1">
    <location>
        <begin position="75"/>
        <end position="103"/>
    </location>
</feature>
<dbReference type="RefSeq" id="WP_265999294.1">
    <property type="nucleotide sequence ID" value="NZ_JAPJDN010000024.1"/>
</dbReference>
<protein>
    <submittedName>
        <fullName evidence="2">CbtA family protein</fullName>
    </submittedName>
</protein>
<feature type="transmembrane region" description="Helical" evidence="1">
    <location>
        <begin position="188"/>
        <end position="207"/>
    </location>
</feature>
<accession>A0ABT3SJ60</accession>
<feature type="transmembrane region" description="Helical" evidence="1">
    <location>
        <begin position="238"/>
        <end position="258"/>
    </location>
</feature>
<feature type="transmembrane region" description="Helical" evidence="1">
    <location>
        <begin position="12"/>
        <end position="32"/>
    </location>
</feature>